<dbReference type="SMART" id="SM00174">
    <property type="entry name" value="RHO"/>
    <property type="match status" value="1"/>
</dbReference>
<dbReference type="KEGG" id="fcy:FRACYDRAFT_178074"/>
<dbReference type="Proteomes" id="UP000095751">
    <property type="component" value="Unassembled WGS sequence"/>
</dbReference>
<sequence>MSGRATSTPGGKPPLYKIVMLGDSGVGKTSLVARLTNPDRPLNHDISATMGIEFDTQMLDTPQGHKVKAQIWDTAGQERFARVLLPTYFRKAKGVILVYDITNIKSFESLSERWMTQLNDHSNSDDLAKLLVGNKSDLTSESSGDNSSSSREVTAEKAMSFCQEYGMEFLETSAKSGNNVLTAFEKLIGIVHDRALNNNNSSSSNNNNTTTNNKNNSKSTSGSGQNKGGNNNNNKSESSTGGGGDDDGTVNLNASGNEGGDDSGACGC</sequence>
<dbReference type="NCBIfam" id="TIGR00231">
    <property type="entry name" value="small_GTP"/>
    <property type="match status" value="1"/>
</dbReference>
<dbReference type="AlphaFoldDB" id="A0A1E7FZA1"/>
<name>A0A1E7FZA1_9STRA</name>
<feature type="compositionally biased region" description="Low complexity" evidence="3">
    <location>
        <begin position="197"/>
        <end position="239"/>
    </location>
</feature>
<dbReference type="SMART" id="SM00176">
    <property type="entry name" value="RAN"/>
    <property type="match status" value="1"/>
</dbReference>
<dbReference type="Pfam" id="PF00071">
    <property type="entry name" value="Ras"/>
    <property type="match status" value="1"/>
</dbReference>
<dbReference type="CDD" id="cd00154">
    <property type="entry name" value="Rab"/>
    <property type="match status" value="1"/>
</dbReference>
<organism evidence="4 5">
    <name type="scientific">Fragilariopsis cylindrus CCMP1102</name>
    <dbReference type="NCBI Taxonomy" id="635003"/>
    <lineage>
        <taxon>Eukaryota</taxon>
        <taxon>Sar</taxon>
        <taxon>Stramenopiles</taxon>
        <taxon>Ochrophyta</taxon>
        <taxon>Bacillariophyta</taxon>
        <taxon>Bacillariophyceae</taxon>
        <taxon>Bacillariophycidae</taxon>
        <taxon>Bacillariales</taxon>
        <taxon>Bacillariaceae</taxon>
        <taxon>Fragilariopsis</taxon>
    </lineage>
</organism>
<feature type="region of interest" description="Disordered" evidence="3">
    <location>
        <begin position="196"/>
        <end position="268"/>
    </location>
</feature>
<dbReference type="GO" id="GO:0005525">
    <property type="term" value="F:GTP binding"/>
    <property type="evidence" value="ECO:0007669"/>
    <property type="project" value="UniProtKB-KW"/>
</dbReference>
<keyword evidence="1" id="KW-0547">Nucleotide-binding</keyword>
<protein>
    <submittedName>
        <fullName evidence="4">Ras-domain-containing protein</fullName>
    </submittedName>
</protein>
<dbReference type="PANTHER" id="PTHR47977">
    <property type="entry name" value="RAS-RELATED PROTEIN RAB"/>
    <property type="match status" value="1"/>
</dbReference>
<keyword evidence="5" id="KW-1185">Reference proteome</keyword>
<evidence type="ECO:0000256" key="2">
    <source>
        <dbReference type="ARBA" id="ARBA00023134"/>
    </source>
</evidence>
<gene>
    <name evidence="4" type="ORF">FRACYDRAFT_178074</name>
</gene>
<feature type="compositionally biased region" description="Low complexity" evidence="3">
    <location>
        <begin position="136"/>
        <end position="150"/>
    </location>
</feature>
<dbReference type="OrthoDB" id="193217at2759"/>
<dbReference type="GO" id="GO:0003924">
    <property type="term" value="F:GTPase activity"/>
    <property type="evidence" value="ECO:0007669"/>
    <property type="project" value="InterPro"/>
</dbReference>
<dbReference type="Gene3D" id="3.40.50.300">
    <property type="entry name" value="P-loop containing nucleotide triphosphate hydrolases"/>
    <property type="match status" value="1"/>
</dbReference>
<evidence type="ECO:0000256" key="3">
    <source>
        <dbReference type="SAM" id="MobiDB-lite"/>
    </source>
</evidence>
<accession>A0A1E7FZA1</accession>
<dbReference type="InterPro" id="IPR001806">
    <property type="entry name" value="Small_GTPase"/>
</dbReference>
<evidence type="ECO:0000313" key="4">
    <source>
        <dbReference type="EMBL" id="OEU23444.1"/>
    </source>
</evidence>
<dbReference type="PRINTS" id="PR00449">
    <property type="entry name" value="RASTRNSFRMNG"/>
</dbReference>
<dbReference type="FunFam" id="3.40.50.300:FF:001329">
    <property type="entry name" value="Small GTP-binding protein, putative"/>
    <property type="match status" value="1"/>
</dbReference>
<dbReference type="PROSITE" id="PS51421">
    <property type="entry name" value="RAS"/>
    <property type="match status" value="1"/>
</dbReference>
<dbReference type="InParanoid" id="A0A1E7FZA1"/>
<dbReference type="InterPro" id="IPR027417">
    <property type="entry name" value="P-loop_NTPase"/>
</dbReference>
<keyword evidence="2" id="KW-0342">GTP-binding</keyword>
<dbReference type="InterPro" id="IPR005225">
    <property type="entry name" value="Small_GTP-bd"/>
</dbReference>
<evidence type="ECO:0000313" key="5">
    <source>
        <dbReference type="Proteomes" id="UP000095751"/>
    </source>
</evidence>
<dbReference type="InterPro" id="IPR050227">
    <property type="entry name" value="Rab"/>
</dbReference>
<feature type="region of interest" description="Disordered" evidence="3">
    <location>
        <begin position="136"/>
        <end position="155"/>
    </location>
</feature>
<proteinExistence type="predicted"/>
<dbReference type="PROSITE" id="PS51419">
    <property type="entry name" value="RAB"/>
    <property type="match status" value="1"/>
</dbReference>
<evidence type="ECO:0000256" key="1">
    <source>
        <dbReference type="ARBA" id="ARBA00022741"/>
    </source>
</evidence>
<reference evidence="4 5" key="1">
    <citation type="submission" date="2016-09" db="EMBL/GenBank/DDBJ databases">
        <title>Extensive genetic diversity and differential bi-allelic expression allows diatom success in the polar Southern Ocean.</title>
        <authorList>
            <consortium name="DOE Joint Genome Institute"/>
            <person name="Mock T."/>
            <person name="Otillar R.P."/>
            <person name="Strauss J."/>
            <person name="Dupont C."/>
            <person name="Frickenhaus S."/>
            <person name="Maumus F."/>
            <person name="Mcmullan M."/>
            <person name="Sanges R."/>
            <person name="Schmutz J."/>
            <person name="Toseland A."/>
            <person name="Valas R."/>
            <person name="Veluchamy A."/>
            <person name="Ward B.J."/>
            <person name="Allen A."/>
            <person name="Barry K."/>
            <person name="Falciatore A."/>
            <person name="Ferrante M."/>
            <person name="Fortunato A.E."/>
            <person name="Gloeckner G."/>
            <person name="Gruber A."/>
            <person name="Hipkin R."/>
            <person name="Janech M."/>
            <person name="Kroth P."/>
            <person name="Leese F."/>
            <person name="Lindquist E."/>
            <person name="Lyon B.R."/>
            <person name="Martin J."/>
            <person name="Mayer C."/>
            <person name="Parker M."/>
            <person name="Quesneville H."/>
            <person name="Raymond J."/>
            <person name="Uhlig C."/>
            <person name="Valentin K.U."/>
            <person name="Worden A.Z."/>
            <person name="Armbrust E.V."/>
            <person name="Bowler C."/>
            <person name="Green B."/>
            <person name="Moulton V."/>
            <person name="Van Oosterhout C."/>
            <person name="Grigoriev I."/>
        </authorList>
    </citation>
    <scope>NUCLEOTIDE SEQUENCE [LARGE SCALE GENOMIC DNA]</scope>
    <source>
        <strain evidence="4 5">CCMP1102</strain>
    </source>
</reference>
<dbReference type="SMART" id="SM00173">
    <property type="entry name" value="RAS"/>
    <property type="match status" value="1"/>
</dbReference>
<dbReference type="EMBL" id="KV784353">
    <property type="protein sequence ID" value="OEU23444.1"/>
    <property type="molecule type" value="Genomic_DNA"/>
</dbReference>
<dbReference type="SMART" id="SM00175">
    <property type="entry name" value="RAB"/>
    <property type="match status" value="1"/>
</dbReference>
<dbReference type="SUPFAM" id="SSF52540">
    <property type="entry name" value="P-loop containing nucleoside triphosphate hydrolases"/>
    <property type="match status" value="1"/>
</dbReference>